<proteinExistence type="inferred from homology"/>
<comment type="caution">
    <text evidence="10">The sequence shown here is derived from an EMBL/GenBank/DDBJ whole genome shotgun (WGS) entry which is preliminary data.</text>
</comment>
<evidence type="ECO:0000256" key="8">
    <source>
        <dbReference type="ARBA" id="ARBA00034708"/>
    </source>
</evidence>
<keyword evidence="2" id="KW-0813">Transport</keyword>
<dbReference type="OrthoDB" id="445589at2"/>
<dbReference type="Proteomes" id="UP000305654">
    <property type="component" value="Unassembled WGS sequence"/>
</dbReference>
<evidence type="ECO:0000313" key="11">
    <source>
        <dbReference type="Proteomes" id="UP000305654"/>
    </source>
</evidence>
<dbReference type="AlphaFoldDB" id="A0A5R9JCD9"/>
<feature type="transmembrane region" description="Helical" evidence="9">
    <location>
        <begin position="44"/>
        <end position="62"/>
    </location>
</feature>
<evidence type="ECO:0000256" key="9">
    <source>
        <dbReference type="SAM" id="Phobius"/>
    </source>
</evidence>
<dbReference type="GO" id="GO:0005254">
    <property type="term" value="F:chloride channel activity"/>
    <property type="evidence" value="ECO:0007669"/>
    <property type="project" value="InterPro"/>
</dbReference>
<keyword evidence="11" id="KW-1185">Reference proteome</keyword>
<organism evidence="10 11">
    <name type="scientific">Lichenicoccus roseus</name>
    <dbReference type="NCBI Taxonomy" id="2683649"/>
    <lineage>
        <taxon>Bacteria</taxon>
        <taxon>Pseudomonadati</taxon>
        <taxon>Pseudomonadota</taxon>
        <taxon>Alphaproteobacteria</taxon>
        <taxon>Acetobacterales</taxon>
        <taxon>Acetobacteraceae</taxon>
        <taxon>Lichenicoccus</taxon>
    </lineage>
</organism>
<dbReference type="InterPro" id="IPR044669">
    <property type="entry name" value="YneE/VCCN1/2-like"/>
</dbReference>
<reference evidence="10 11" key="1">
    <citation type="submission" date="2019-05" db="EMBL/GenBank/DDBJ databases">
        <authorList>
            <person name="Pankratov T."/>
            <person name="Grouzdev D."/>
        </authorList>
    </citation>
    <scope>NUCLEOTIDE SEQUENCE [LARGE SCALE GENOMIC DNA]</scope>
    <source>
        <strain evidence="10 11">KEBCLARHB70R</strain>
    </source>
</reference>
<keyword evidence="7 9" id="KW-0472">Membrane</keyword>
<evidence type="ECO:0008006" key="12">
    <source>
        <dbReference type="Google" id="ProtNLM"/>
    </source>
</evidence>
<comment type="similarity">
    <text evidence="8">Belongs to the anion channel-forming bestrophin (TC 1.A.46) family.</text>
</comment>
<keyword evidence="4 9" id="KW-0812">Transmembrane</keyword>
<dbReference type="PANTHER" id="PTHR33281">
    <property type="entry name" value="UPF0187 PROTEIN YNEE"/>
    <property type="match status" value="1"/>
</dbReference>
<comment type="subcellular location">
    <subcellularLocation>
        <location evidence="1">Cell membrane</location>
        <topology evidence="1">Multi-pass membrane protein</topology>
    </subcellularLocation>
</comment>
<evidence type="ECO:0000256" key="4">
    <source>
        <dbReference type="ARBA" id="ARBA00022692"/>
    </source>
</evidence>
<evidence type="ECO:0000256" key="6">
    <source>
        <dbReference type="ARBA" id="ARBA00023065"/>
    </source>
</evidence>
<protein>
    <recommendedName>
        <fullName evidence="12">Bestrophin</fullName>
    </recommendedName>
</protein>
<feature type="transmembrane region" description="Helical" evidence="9">
    <location>
        <begin position="195"/>
        <end position="216"/>
    </location>
</feature>
<feature type="transmembrane region" description="Helical" evidence="9">
    <location>
        <begin position="20"/>
        <end position="38"/>
    </location>
</feature>
<evidence type="ECO:0000256" key="2">
    <source>
        <dbReference type="ARBA" id="ARBA00022448"/>
    </source>
</evidence>
<accession>A0A5R9JCD9</accession>
<keyword evidence="3" id="KW-1003">Cell membrane</keyword>
<dbReference type="GO" id="GO:0005886">
    <property type="term" value="C:plasma membrane"/>
    <property type="evidence" value="ECO:0007669"/>
    <property type="project" value="UniProtKB-SubCell"/>
</dbReference>
<feature type="transmembrane region" description="Helical" evidence="9">
    <location>
        <begin position="222"/>
        <end position="240"/>
    </location>
</feature>
<dbReference type="Pfam" id="PF25539">
    <property type="entry name" value="Bestrophin_2"/>
    <property type="match status" value="1"/>
</dbReference>
<dbReference type="EMBL" id="VCDI01000001">
    <property type="protein sequence ID" value="TLU74659.1"/>
    <property type="molecule type" value="Genomic_DNA"/>
</dbReference>
<gene>
    <name evidence="10" type="ORF">FE263_03110</name>
</gene>
<evidence type="ECO:0000256" key="1">
    <source>
        <dbReference type="ARBA" id="ARBA00004651"/>
    </source>
</evidence>
<keyword evidence="6" id="KW-0406">Ion transport</keyword>
<evidence type="ECO:0000256" key="7">
    <source>
        <dbReference type="ARBA" id="ARBA00023136"/>
    </source>
</evidence>
<keyword evidence="5 9" id="KW-1133">Transmembrane helix</keyword>
<evidence type="ECO:0000313" key="10">
    <source>
        <dbReference type="EMBL" id="TLU74659.1"/>
    </source>
</evidence>
<name>A0A5R9JCD9_9PROT</name>
<dbReference type="PANTHER" id="PTHR33281:SF19">
    <property type="entry name" value="VOLTAGE-DEPENDENT ANION CHANNEL-FORMING PROTEIN YNEE"/>
    <property type="match status" value="1"/>
</dbReference>
<dbReference type="RefSeq" id="WP_138324908.1">
    <property type="nucleotide sequence ID" value="NZ_VCDI01000001.1"/>
</dbReference>
<evidence type="ECO:0000256" key="3">
    <source>
        <dbReference type="ARBA" id="ARBA00022475"/>
    </source>
</evidence>
<evidence type="ECO:0000256" key="5">
    <source>
        <dbReference type="ARBA" id="ARBA00022989"/>
    </source>
</evidence>
<sequence>MIVERNAGALQLLRESVRPLLILFAWDLFVVGAFQLAHRSWMDQPALPVTLIGSALILFMSVRNNVAYARWWEARTLWGAIVNNTRSFARQAETLAEGRPDLTRAMIAYAKALRGALRGADASAEISPLLTPAMAELVLARNNKPNAILYEIGREISRSVRVQHLDGAVHAGIDRILSDLANAQGGLERIRNTPLAIQFSIFPGLIARVFCVLLPMSMVQELGWITPFGSTLAGFLYIALDKIGADLENPFQESVHAVPMAAISRTIEIDLLQSIGEPAPAPVVPEHGVLR</sequence>